<dbReference type="GeneID" id="100904371"/>
<dbReference type="InterPro" id="IPR014044">
    <property type="entry name" value="CAP_dom"/>
</dbReference>
<dbReference type="InterPro" id="IPR035940">
    <property type="entry name" value="CAP_sf"/>
</dbReference>
<dbReference type="InterPro" id="IPR034113">
    <property type="entry name" value="SCP_GAPR1-like"/>
</dbReference>
<dbReference type="CDD" id="cd05382">
    <property type="entry name" value="CAP_GAPR1-like"/>
    <property type="match status" value="1"/>
</dbReference>
<evidence type="ECO:0000313" key="3">
    <source>
        <dbReference type="RefSeq" id="XP_003744608.2"/>
    </source>
</evidence>
<organism evidence="2 3">
    <name type="scientific">Galendromus occidentalis</name>
    <name type="common">western predatory mite</name>
    <dbReference type="NCBI Taxonomy" id="34638"/>
    <lineage>
        <taxon>Eukaryota</taxon>
        <taxon>Metazoa</taxon>
        <taxon>Ecdysozoa</taxon>
        <taxon>Arthropoda</taxon>
        <taxon>Chelicerata</taxon>
        <taxon>Arachnida</taxon>
        <taxon>Acari</taxon>
        <taxon>Parasitiformes</taxon>
        <taxon>Mesostigmata</taxon>
        <taxon>Gamasina</taxon>
        <taxon>Phytoseioidea</taxon>
        <taxon>Phytoseiidae</taxon>
        <taxon>Typhlodrominae</taxon>
        <taxon>Galendromus</taxon>
    </lineage>
</organism>
<dbReference type="SUPFAM" id="SSF55797">
    <property type="entry name" value="PR-1-like"/>
    <property type="match status" value="1"/>
</dbReference>
<name>A0AAJ6QUU6_9ACAR</name>
<dbReference type="AlphaFoldDB" id="A0AAJ6QUU6"/>
<protein>
    <submittedName>
        <fullName evidence="3">Uncharacterized protein LOC100904371</fullName>
    </submittedName>
</protein>
<feature type="domain" description="SCP" evidence="1">
    <location>
        <begin position="239"/>
        <end position="377"/>
    </location>
</feature>
<evidence type="ECO:0000259" key="1">
    <source>
        <dbReference type="SMART" id="SM00198"/>
    </source>
</evidence>
<reference evidence="3" key="1">
    <citation type="submission" date="2025-08" db="UniProtKB">
        <authorList>
            <consortium name="RefSeq"/>
        </authorList>
    </citation>
    <scope>IDENTIFICATION</scope>
</reference>
<dbReference type="Pfam" id="PF00188">
    <property type="entry name" value="CAP"/>
    <property type="match status" value="1"/>
</dbReference>
<evidence type="ECO:0000313" key="2">
    <source>
        <dbReference type="Proteomes" id="UP000694867"/>
    </source>
</evidence>
<dbReference type="SMART" id="SM00198">
    <property type="entry name" value="SCP"/>
    <property type="match status" value="1"/>
</dbReference>
<dbReference type="PANTHER" id="PTHR10334">
    <property type="entry name" value="CYSTEINE-RICH SECRETORY PROTEIN-RELATED"/>
    <property type="match status" value="1"/>
</dbReference>
<dbReference type="FunFam" id="3.40.33.10:FF:000010">
    <property type="entry name" value="Predicted protein"/>
    <property type="match status" value="1"/>
</dbReference>
<dbReference type="KEGG" id="goe:100904371"/>
<dbReference type="RefSeq" id="XP_003744608.2">
    <property type="nucleotide sequence ID" value="XM_003744560.3"/>
</dbReference>
<dbReference type="InterPro" id="IPR001283">
    <property type="entry name" value="CRISP-related"/>
</dbReference>
<keyword evidence="2" id="KW-1185">Reference proteome</keyword>
<gene>
    <name evidence="3" type="primary">LOC100904371</name>
</gene>
<dbReference type="Gene3D" id="3.40.33.10">
    <property type="entry name" value="CAP"/>
    <property type="match status" value="1"/>
</dbReference>
<dbReference type="Proteomes" id="UP000694867">
    <property type="component" value="Unplaced"/>
</dbReference>
<sequence>MDFVLSILGGLHRKLIFHTQPTQRKSTVAQGPGVNPVGITFEAEVDIGEPGPSSSRVSLELTERWRSSSISKDSSVALPSEESVETAPLSTVESDGSCRGYPLVLNSTRGLRLLAEPQSTTSLGRITPSSNGEFSTKSKSSFTSRSLRRVNLQHFLRLMNGFGPQEPHMSPRSRRRRSLSRLIGEDASPETVVDMEPRRHAPKSMVCTPAFINKVFLKDGVHVMQHNAENSLVDYSENNFVQDCLFWHNHFRRKHRAPFVQLSHALCDQAQQVANAIAHTNDCYYRKLRDIGQNLYVQSSYTDENFDVNGETVCKRWYSEQKCYDYYYHKELLHTQASRFTQMVWKSSQKLGIGKATIAAGKIIVVALYKPAGNVAGEFHNNVFSQPIRRTASSLGSAGTSAVQSDEESSLNSVF</sequence>
<accession>A0AAJ6QUU6</accession>
<proteinExistence type="predicted"/>